<comment type="caution">
    <text evidence="6">The sequence shown here is derived from an EMBL/GenBank/DDBJ whole genome shotgun (WGS) entry which is preliminary data.</text>
</comment>
<evidence type="ECO:0000313" key="6">
    <source>
        <dbReference type="EMBL" id="GAB1315715.1"/>
    </source>
</evidence>
<comment type="subcellular location">
    <subcellularLocation>
        <location evidence="1">Membrane</location>
        <topology evidence="1">Multi-pass membrane protein</topology>
    </subcellularLocation>
</comment>
<feature type="transmembrane region" description="Helical" evidence="5">
    <location>
        <begin position="20"/>
        <end position="40"/>
    </location>
</feature>
<keyword evidence="4 5" id="KW-0472">Membrane</keyword>
<keyword evidence="7" id="KW-1185">Reference proteome</keyword>
<dbReference type="RefSeq" id="XP_070917446.1">
    <property type="nucleotide sequence ID" value="XM_071061345.1"/>
</dbReference>
<feature type="transmembrane region" description="Helical" evidence="5">
    <location>
        <begin position="167"/>
        <end position="193"/>
    </location>
</feature>
<dbReference type="PANTHER" id="PTHR31465">
    <property type="entry name" value="PROTEIN RTA1-RELATED"/>
    <property type="match status" value="1"/>
</dbReference>
<name>A0ABQ0GDE4_9PEZI</name>
<feature type="transmembrane region" description="Helical" evidence="5">
    <location>
        <begin position="82"/>
        <end position="105"/>
    </location>
</feature>
<dbReference type="Proteomes" id="UP001628179">
    <property type="component" value="Unassembled WGS sequence"/>
</dbReference>
<dbReference type="GeneID" id="98176668"/>
<feature type="transmembrane region" description="Helical" evidence="5">
    <location>
        <begin position="126"/>
        <end position="147"/>
    </location>
</feature>
<organism evidence="6 7">
    <name type="scientific">Madurella fahalii</name>
    <dbReference type="NCBI Taxonomy" id="1157608"/>
    <lineage>
        <taxon>Eukaryota</taxon>
        <taxon>Fungi</taxon>
        <taxon>Dikarya</taxon>
        <taxon>Ascomycota</taxon>
        <taxon>Pezizomycotina</taxon>
        <taxon>Sordariomycetes</taxon>
        <taxon>Sordariomycetidae</taxon>
        <taxon>Sordariales</taxon>
        <taxon>Sordariales incertae sedis</taxon>
        <taxon>Madurella</taxon>
    </lineage>
</organism>
<dbReference type="Pfam" id="PF04479">
    <property type="entry name" value="RTA1"/>
    <property type="match status" value="1"/>
</dbReference>
<feature type="transmembrane region" description="Helical" evidence="5">
    <location>
        <begin position="52"/>
        <end position="70"/>
    </location>
</feature>
<keyword evidence="2 5" id="KW-0812">Transmembrane</keyword>
<dbReference type="InterPro" id="IPR007568">
    <property type="entry name" value="RTA1"/>
</dbReference>
<feature type="transmembrane region" description="Helical" evidence="5">
    <location>
        <begin position="249"/>
        <end position="269"/>
    </location>
</feature>
<evidence type="ECO:0000256" key="3">
    <source>
        <dbReference type="ARBA" id="ARBA00022989"/>
    </source>
</evidence>
<feature type="transmembrane region" description="Helical" evidence="5">
    <location>
        <begin position="214"/>
        <end position="234"/>
    </location>
</feature>
<evidence type="ECO:0000256" key="1">
    <source>
        <dbReference type="ARBA" id="ARBA00004141"/>
    </source>
</evidence>
<protein>
    <submittedName>
        <fullName evidence="6">Uncharacterized protein</fullName>
    </submittedName>
</protein>
<dbReference type="PANTHER" id="PTHR31465:SF1">
    <property type="entry name" value="PROTEIN RTA1-RELATED"/>
    <property type="match status" value="1"/>
</dbReference>
<evidence type="ECO:0000256" key="5">
    <source>
        <dbReference type="SAM" id="Phobius"/>
    </source>
</evidence>
<sequence>MSSGAPSQPVFSGPSVWSYSPVFSLAIIGAVLFGLTALYLSYLTLIRHRTRYFICAVLSGITETVGFALRCWSIRNQSNLPLYITSLSFLVLSPLLLAASVYLLLGRLIQAVLPPSHHHLLGSLHARHITAVFVGLDILAAIVQSAGTVVAAAANWNGPRALTGVDILVAGLALQTAAFVAFVLVLARFAFIARDKGDGLRAVRQNAPVGWQRLMVAEAVSAVLILFRCIYRLAEFAGGVTGYAFRTEWLFWVFDGFAMLVATGVFCIWHPGACLGRDGGKGVAIGDEIELPLDSPGRKK</sequence>
<evidence type="ECO:0000256" key="2">
    <source>
        <dbReference type="ARBA" id="ARBA00022692"/>
    </source>
</evidence>
<evidence type="ECO:0000256" key="4">
    <source>
        <dbReference type="ARBA" id="ARBA00023136"/>
    </source>
</evidence>
<dbReference type="EMBL" id="BAAFSV010000003">
    <property type="protein sequence ID" value="GAB1315715.1"/>
    <property type="molecule type" value="Genomic_DNA"/>
</dbReference>
<reference evidence="6 7" key="1">
    <citation type="submission" date="2024-09" db="EMBL/GenBank/DDBJ databases">
        <title>Itraconazole resistance in Madurella fahalii resulting from another homologue of gene encoding cytochrome P450 14-alpha sterol demethylase (CYP51).</title>
        <authorList>
            <person name="Yoshioka I."/>
            <person name="Fahal A.H."/>
            <person name="Kaneko S."/>
            <person name="Yaguchi T."/>
        </authorList>
    </citation>
    <scope>NUCLEOTIDE SEQUENCE [LARGE SCALE GENOMIC DNA]</scope>
    <source>
        <strain evidence="6 7">IFM 68171</strain>
    </source>
</reference>
<gene>
    <name evidence="6" type="ORF">MFIFM68171_05925</name>
</gene>
<evidence type="ECO:0000313" key="7">
    <source>
        <dbReference type="Proteomes" id="UP001628179"/>
    </source>
</evidence>
<accession>A0ABQ0GDE4</accession>
<proteinExistence type="predicted"/>
<keyword evidence="3 5" id="KW-1133">Transmembrane helix</keyword>